<evidence type="ECO:0000256" key="5">
    <source>
        <dbReference type="SAM" id="Coils"/>
    </source>
</evidence>
<dbReference type="PANTHER" id="PTHR31422">
    <property type="entry name" value="BNAANNG28530D PROTEIN"/>
    <property type="match status" value="1"/>
</dbReference>
<dbReference type="EMBL" id="JAIWQS010000009">
    <property type="protein sequence ID" value="KAJ8755503.1"/>
    <property type="molecule type" value="Genomic_DNA"/>
</dbReference>
<evidence type="ECO:0000256" key="6">
    <source>
        <dbReference type="SAM" id="MobiDB-lite"/>
    </source>
</evidence>
<comment type="subcellular location">
    <subcellularLocation>
        <location evidence="1">Membrane</location>
    </subcellularLocation>
</comment>
<evidence type="ECO:0000256" key="4">
    <source>
        <dbReference type="ARBA" id="ARBA00023136"/>
    </source>
</evidence>
<feature type="transmembrane region" description="Helical" evidence="7">
    <location>
        <begin position="12"/>
        <end position="36"/>
    </location>
</feature>
<proteinExistence type="predicted"/>
<evidence type="ECO:0000259" key="8">
    <source>
        <dbReference type="PROSITE" id="PS51775"/>
    </source>
</evidence>
<feature type="compositionally biased region" description="Polar residues" evidence="6">
    <location>
        <begin position="168"/>
        <end position="181"/>
    </location>
</feature>
<keyword evidence="5" id="KW-0175">Coiled coil</keyword>
<evidence type="ECO:0000313" key="9">
    <source>
        <dbReference type="EMBL" id="KAJ8755503.1"/>
    </source>
</evidence>
<evidence type="ECO:0000256" key="1">
    <source>
        <dbReference type="ARBA" id="ARBA00004370"/>
    </source>
</evidence>
<organism evidence="9 10">
    <name type="scientific">Erythroxylum novogranatense</name>
    <dbReference type="NCBI Taxonomy" id="1862640"/>
    <lineage>
        <taxon>Eukaryota</taxon>
        <taxon>Viridiplantae</taxon>
        <taxon>Streptophyta</taxon>
        <taxon>Embryophyta</taxon>
        <taxon>Tracheophyta</taxon>
        <taxon>Spermatophyta</taxon>
        <taxon>Magnoliopsida</taxon>
        <taxon>eudicotyledons</taxon>
        <taxon>Gunneridae</taxon>
        <taxon>Pentapetalae</taxon>
        <taxon>rosids</taxon>
        <taxon>fabids</taxon>
        <taxon>Malpighiales</taxon>
        <taxon>Erythroxylaceae</taxon>
        <taxon>Erythroxylum</taxon>
    </lineage>
</organism>
<gene>
    <name evidence="9" type="ORF">K2173_019301</name>
</gene>
<feature type="region of interest" description="Disordered" evidence="6">
    <location>
        <begin position="724"/>
        <end position="759"/>
    </location>
</feature>
<comment type="caution">
    <text evidence="9">The sequence shown here is derived from an EMBL/GenBank/DDBJ whole genome shotgun (WGS) entry which is preliminary data.</text>
</comment>
<feature type="region of interest" description="Disordered" evidence="6">
    <location>
        <begin position="142"/>
        <end position="206"/>
    </location>
</feature>
<feature type="domain" description="GTD-binding" evidence="8">
    <location>
        <begin position="265"/>
        <end position="363"/>
    </location>
</feature>
<dbReference type="Proteomes" id="UP001159364">
    <property type="component" value="Linkage Group LG09"/>
</dbReference>
<evidence type="ECO:0000313" key="10">
    <source>
        <dbReference type="Proteomes" id="UP001159364"/>
    </source>
</evidence>
<feature type="compositionally biased region" description="Polar residues" evidence="6">
    <location>
        <begin position="533"/>
        <end position="547"/>
    </location>
</feature>
<evidence type="ECO:0000256" key="2">
    <source>
        <dbReference type="ARBA" id="ARBA00022692"/>
    </source>
</evidence>
<feature type="compositionally biased region" description="Basic and acidic residues" evidence="6">
    <location>
        <begin position="454"/>
        <end position="470"/>
    </location>
</feature>
<dbReference type="AlphaFoldDB" id="A0AAV8STE3"/>
<protein>
    <recommendedName>
        <fullName evidence="8">GTD-binding domain-containing protein</fullName>
    </recommendedName>
</protein>
<feature type="region of interest" description="Disordered" evidence="6">
    <location>
        <begin position="444"/>
        <end position="470"/>
    </location>
</feature>
<dbReference type="GO" id="GO:0080115">
    <property type="term" value="F:myosin XI tail binding"/>
    <property type="evidence" value="ECO:0007669"/>
    <property type="project" value="UniProtKB-ARBA"/>
</dbReference>
<dbReference type="GO" id="GO:0016020">
    <property type="term" value="C:membrane"/>
    <property type="evidence" value="ECO:0007669"/>
    <property type="project" value="UniProtKB-SubCell"/>
</dbReference>
<keyword evidence="4 7" id="KW-0472">Membrane</keyword>
<evidence type="ECO:0000256" key="3">
    <source>
        <dbReference type="ARBA" id="ARBA00022989"/>
    </source>
</evidence>
<keyword evidence="2 7" id="KW-0812">Transmembrane</keyword>
<keyword evidence="10" id="KW-1185">Reference proteome</keyword>
<dbReference type="PROSITE" id="PS51775">
    <property type="entry name" value="GTD_BINDING"/>
    <property type="match status" value="1"/>
</dbReference>
<reference evidence="9 10" key="1">
    <citation type="submission" date="2021-09" db="EMBL/GenBank/DDBJ databases">
        <title>Genomic insights and catalytic innovation underlie evolution of tropane alkaloids biosynthesis.</title>
        <authorList>
            <person name="Wang Y.-J."/>
            <person name="Tian T."/>
            <person name="Huang J.-P."/>
            <person name="Huang S.-X."/>
        </authorList>
    </citation>
    <scope>NUCLEOTIDE SEQUENCE [LARGE SCALE GENOMIC DNA]</scope>
    <source>
        <strain evidence="9">KIB-2018</strain>
        <tissue evidence="9">Leaf</tissue>
    </source>
</reference>
<evidence type="ECO:0000256" key="7">
    <source>
        <dbReference type="SAM" id="Phobius"/>
    </source>
</evidence>
<keyword evidence="3 7" id="KW-1133">Transmembrane helix</keyword>
<feature type="compositionally biased region" description="Basic and acidic residues" evidence="6">
    <location>
        <begin position="516"/>
        <end position="532"/>
    </location>
</feature>
<feature type="region of interest" description="Disordered" evidence="6">
    <location>
        <begin position="516"/>
        <end position="547"/>
    </location>
</feature>
<dbReference type="Pfam" id="PF04576">
    <property type="entry name" value="Zein-binding"/>
    <property type="match status" value="1"/>
</dbReference>
<name>A0AAV8STE3_9ROSI</name>
<dbReference type="InterPro" id="IPR007656">
    <property type="entry name" value="GTD-bd"/>
</dbReference>
<sequence>MAFQQIEAWTFAGLVGAFLDLSITYLLLCASALAYFTSKFLGLFGLRLPCPCNGLFGDPHRHNCWQRVLVDRPSEHIASVQCCVKKRFPFDSIWEKNLRSPLDGNLISDCNNTNECVGLEDEVGVEDGVICVEGVKEGRSHAEGKQVLTRKAGSDLRRRRKGSLHNGGLSSFSSYEPLQSDEQSHPESPTGGLRIVNNSSGGNDDPSCSAVDVLHCGEESSMGVNMSERVTSFFVPMEPGTENKLIENVVLDQQEEFYNDDTVEDRITLLEQALEEEHAARAVLYLELEKERNAAATAADEAMAMILRLQQEKAKIEMESRQYQRMIEEKSAYDFEEMNILKEILLRREQEKHYLEQEVEAYRQLIVGNEQSAYDVQEMQSMHVKRASWLSNSSGDIIATLHTINESTSEKEQVEDLNKYLACKVEADELGFGKELSIPGLDEVESLKQGSMDRPSRNERSEKHFSSGTDEINKAFQDKGLVSVSPNTNTLNQVMDVQEQEACSQFNFSNSHQNVLHEETSPSVREVQKQRDNISPLQGLSLETTETSARTEIDLPCSFDDSERQKKDSCSDLSHPGPYAYDVHVVDDQSNVCSVVNQIEDEKLPGSPPLAIPIPCDSPITSKGGVKQEMSRSCSDIITDLPPIHSLQSKRMLSDLRRNSMSAVDYERFKIDNEVGWLRERLRIVQSGREKLNISMGYMQKEKDLLKLLENVVSQLQEIRRVKEDGKCGRQASLPHPPSKVISNKKQWRSVSMGMHRSS</sequence>
<accession>A0AAV8STE3</accession>
<dbReference type="PANTHER" id="PTHR31422:SF49">
    <property type="entry name" value="GTD-BINDING DOMAIN-CONTAINING PROTEIN"/>
    <property type="match status" value="1"/>
</dbReference>
<feature type="coiled-coil region" evidence="5">
    <location>
        <begin position="299"/>
        <end position="329"/>
    </location>
</feature>